<evidence type="ECO:0000256" key="2">
    <source>
        <dbReference type="SAM" id="Phobius"/>
    </source>
</evidence>
<evidence type="ECO:0000256" key="1">
    <source>
        <dbReference type="SAM" id="MobiDB-lite"/>
    </source>
</evidence>
<feature type="region of interest" description="Disordered" evidence="1">
    <location>
        <begin position="52"/>
        <end position="88"/>
    </location>
</feature>
<feature type="compositionally biased region" description="Low complexity" evidence="1">
    <location>
        <begin position="52"/>
        <end position="77"/>
    </location>
</feature>
<accession>E5XLF6</accession>
<organism evidence="3 4">
    <name type="scientific">Segniliparus rugosus (strain ATCC BAA-974 / DSM 45345 / CCUG 50838 / CIP 108380 / JCM 13579 / CDC 945)</name>
    <dbReference type="NCBI Taxonomy" id="679197"/>
    <lineage>
        <taxon>Bacteria</taxon>
        <taxon>Bacillati</taxon>
        <taxon>Actinomycetota</taxon>
        <taxon>Actinomycetes</taxon>
        <taxon>Mycobacteriales</taxon>
        <taxon>Segniliparaceae</taxon>
        <taxon>Segniliparus</taxon>
    </lineage>
</organism>
<keyword evidence="2" id="KW-0812">Transmembrane</keyword>
<dbReference type="RefSeq" id="WP_021030553.1">
    <property type="nucleotide sequence ID" value="NZ_KI391954.1"/>
</dbReference>
<keyword evidence="2" id="KW-1133">Transmembrane helix</keyword>
<dbReference type="OrthoDB" id="495539at2"/>
<sequence length="224" mass="22847">MHSSGVPHLGPLTGLGPLRLAIGLIPLMLSAGCGLIAGGDRVTIATATVTVTPESTSAEPTSASPSPSSAPATTNEPPELRDLQLGDPSAFTNGSGHWSFSAVSGNAVCRFVAGENGFCHVTDDSGPAWNPNAVCDLHRDQDPEGAQSSLVGWDGDYRQKACHTLLAGDWPDSAPALADGKKLVLQVDPDHGVTVTCGQQGATLTCANTAGHGFTIGKGSVKLW</sequence>
<dbReference type="EMBL" id="ACZI02000003">
    <property type="protein sequence ID" value="EFV14802.2"/>
    <property type="molecule type" value="Genomic_DNA"/>
</dbReference>
<gene>
    <name evidence="3" type="ORF">HMPREF9336_00325</name>
</gene>
<keyword evidence="4" id="KW-1185">Reference proteome</keyword>
<evidence type="ECO:0000313" key="3">
    <source>
        <dbReference type="EMBL" id="EFV14802.2"/>
    </source>
</evidence>
<dbReference type="HOGENOM" id="CLU_1170003_0_0_11"/>
<name>E5XLF6_SEGRC</name>
<keyword evidence="2" id="KW-0472">Membrane</keyword>
<evidence type="ECO:0000313" key="4">
    <source>
        <dbReference type="Proteomes" id="UP000004816"/>
    </source>
</evidence>
<dbReference type="AlphaFoldDB" id="E5XLF6"/>
<dbReference type="STRING" id="679197.HMPREF9336_00325"/>
<feature type="transmembrane region" description="Helical" evidence="2">
    <location>
        <begin position="20"/>
        <end position="38"/>
    </location>
</feature>
<dbReference type="Proteomes" id="UP000004816">
    <property type="component" value="Unassembled WGS sequence"/>
</dbReference>
<dbReference type="eggNOG" id="ENOG5031455">
    <property type="taxonomic scope" value="Bacteria"/>
</dbReference>
<protein>
    <submittedName>
        <fullName evidence="3">Uncharacterized protein</fullName>
    </submittedName>
</protein>
<proteinExistence type="predicted"/>
<reference evidence="3 4" key="1">
    <citation type="journal article" date="2011" name="Stand. Genomic Sci.">
        <title>High quality draft genome sequence of Segniliparus rugosus CDC 945(T)= (ATCC BAA-974(T)).</title>
        <authorList>
            <person name="Earl A.M."/>
            <person name="Desjardins C.A."/>
            <person name="Fitzgerald M.G."/>
            <person name="Arachchi H.M."/>
            <person name="Zeng Q."/>
            <person name="Mehta T."/>
            <person name="Griggs A."/>
            <person name="Birren B.W."/>
            <person name="Toney N.C."/>
            <person name="Carr J."/>
            <person name="Posey J."/>
            <person name="Butler W.R."/>
        </authorList>
    </citation>
    <scope>NUCLEOTIDE SEQUENCE [LARGE SCALE GENOMIC DNA]</scope>
    <source>
        <strain evidence="4">ATCC BAA-974 / DSM 45345 / CCUG 50838 / CIP 108380 / JCM 13579 / CDC 945</strain>
    </source>
</reference>
<comment type="caution">
    <text evidence="3">The sequence shown here is derived from an EMBL/GenBank/DDBJ whole genome shotgun (WGS) entry which is preliminary data.</text>
</comment>